<dbReference type="Pfam" id="PF11789">
    <property type="entry name" value="zf-Nse"/>
    <property type="match status" value="1"/>
</dbReference>
<keyword evidence="16" id="KW-1185">Reference proteome</keyword>
<evidence type="ECO:0000256" key="12">
    <source>
        <dbReference type="ARBA" id="ARBA00032533"/>
    </source>
</evidence>
<evidence type="ECO:0000256" key="1">
    <source>
        <dbReference type="ARBA" id="ARBA00004123"/>
    </source>
</evidence>
<dbReference type="EMBL" id="DS268424">
    <property type="protein sequence ID" value="EFO91430.1"/>
    <property type="molecule type" value="Genomic_DNA"/>
</dbReference>
<keyword evidence="13" id="KW-0175">Coiled coil</keyword>
<dbReference type="FunCoup" id="E3M4W8">
    <property type="interactions" value="25"/>
</dbReference>
<comment type="pathway">
    <text evidence="2">Protein modification; protein sumoylation.</text>
</comment>
<feature type="coiled-coil region" evidence="13">
    <location>
        <begin position="44"/>
        <end position="78"/>
    </location>
</feature>
<keyword evidence="10" id="KW-0539">Nucleus</keyword>
<evidence type="ECO:0000256" key="8">
    <source>
        <dbReference type="ARBA" id="ARBA00022786"/>
    </source>
</evidence>
<gene>
    <name evidence="15" type="ORF">CRE_11992</name>
</gene>
<evidence type="ECO:0000256" key="11">
    <source>
        <dbReference type="ARBA" id="ARBA00031731"/>
    </source>
</evidence>
<dbReference type="InParanoid" id="E3M4W8"/>
<keyword evidence="7" id="KW-0863">Zinc-finger</keyword>
<dbReference type="STRING" id="31234.E3M4W8"/>
<dbReference type="GO" id="GO:0008270">
    <property type="term" value="F:zinc ion binding"/>
    <property type="evidence" value="ECO:0007669"/>
    <property type="project" value="UniProtKB-KW"/>
</dbReference>
<evidence type="ECO:0000256" key="6">
    <source>
        <dbReference type="ARBA" id="ARBA00022723"/>
    </source>
</evidence>
<protein>
    <recommendedName>
        <fullName evidence="4">E3 SUMO-protein ligase NSE2</fullName>
    </recommendedName>
    <alternativeName>
        <fullName evidence="11">E3 SUMO-protein transferase NSE2</fullName>
    </alternativeName>
    <alternativeName>
        <fullName evidence="12">Non-structural maintenance of chromosomes element 2 homolog</fullName>
    </alternativeName>
</protein>
<dbReference type="InterPro" id="IPR026846">
    <property type="entry name" value="Nse2(Mms21)"/>
</dbReference>
<evidence type="ECO:0000313" key="15">
    <source>
        <dbReference type="EMBL" id="EFO91430.1"/>
    </source>
</evidence>
<reference evidence="15" key="1">
    <citation type="submission" date="2007-07" db="EMBL/GenBank/DDBJ databases">
        <title>PCAP assembly of the Caenorhabditis remanei genome.</title>
        <authorList>
            <consortium name="The Caenorhabditis remanei Sequencing Consortium"/>
            <person name="Wilson R.K."/>
        </authorList>
    </citation>
    <scope>NUCLEOTIDE SEQUENCE [LARGE SCALE GENOMIC DNA]</scope>
    <source>
        <strain evidence="15">PB4641</strain>
    </source>
</reference>
<dbReference type="OrthoDB" id="26899at2759"/>
<evidence type="ECO:0000256" key="9">
    <source>
        <dbReference type="ARBA" id="ARBA00022833"/>
    </source>
</evidence>
<dbReference type="AlphaFoldDB" id="E3M4W8"/>
<dbReference type="Proteomes" id="UP000008281">
    <property type="component" value="Unassembled WGS sequence"/>
</dbReference>
<dbReference type="HOGENOM" id="CLU_1344312_0_0_1"/>
<dbReference type="GO" id="GO:0000724">
    <property type="term" value="P:double-strand break repair via homologous recombination"/>
    <property type="evidence" value="ECO:0007669"/>
    <property type="project" value="InterPro"/>
</dbReference>
<organism evidence="16">
    <name type="scientific">Caenorhabditis remanei</name>
    <name type="common">Caenorhabditis vulgaris</name>
    <dbReference type="NCBI Taxonomy" id="31234"/>
    <lineage>
        <taxon>Eukaryota</taxon>
        <taxon>Metazoa</taxon>
        <taxon>Ecdysozoa</taxon>
        <taxon>Nematoda</taxon>
        <taxon>Chromadorea</taxon>
        <taxon>Rhabditida</taxon>
        <taxon>Rhabditina</taxon>
        <taxon>Rhabditomorpha</taxon>
        <taxon>Rhabditoidea</taxon>
        <taxon>Rhabditidae</taxon>
        <taxon>Peloderinae</taxon>
        <taxon>Caenorhabditis</taxon>
    </lineage>
</organism>
<evidence type="ECO:0000256" key="3">
    <source>
        <dbReference type="ARBA" id="ARBA00008212"/>
    </source>
</evidence>
<keyword evidence="6" id="KW-0479">Metal-binding</keyword>
<keyword evidence="5" id="KW-0808">Transferase</keyword>
<evidence type="ECO:0000256" key="7">
    <source>
        <dbReference type="ARBA" id="ARBA00022771"/>
    </source>
</evidence>
<keyword evidence="9" id="KW-0862">Zinc</keyword>
<dbReference type="PANTHER" id="PTHR21330:SF1">
    <property type="entry name" value="E3 SUMO-PROTEIN LIGASE NSE2"/>
    <property type="match status" value="1"/>
</dbReference>
<dbReference type="GO" id="GO:0030915">
    <property type="term" value="C:Smc5-Smc6 complex"/>
    <property type="evidence" value="ECO:0007669"/>
    <property type="project" value="InterPro"/>
</dbReference>
<evidence type="ECO:0000313" key="16">
    <source>
        <dbReference type="Proteomes" id="UP000008281"/>
    </source>
</evidence>
<feature type="domain" description="SP-RING-type" evidence="14">
    <location>
        <begin position="126"/>
        <end position="195"/>
    </location>
</feature>
<dbReference type="UniPathway" id="UPA00886"/>
<dbReference type="OMA" id="MEVMQVQ"/>
<keyword evidence="8" id="KW-0833">Ubl conjugation pathway</keyword>
<comment type="subcellular location">
    <subcellularLocation>
        <location evidence="1">Nucleus</location>
    </subcellularLocation>
</comment>
<evidence type="ECO:0000256" key="4">
    <source>
        <dbReference type="ARBA" id="ARBA00020923"/>
    </source>
</evidence>
<evidence type="ECO:0000256" key="2">
    <source>
        <dbReference type="ARBA" id="ARBA00004718"/>
    </source>
</evidence>
<dbReference type="GO" id="GO:0016925">
    <property type="term" value="P:protein sumoylation"/>
    <property type="evidence" value="ECO:0007669"/>
    <property type="project" value="UniProtKB-UniPathway"/>
</dbReference>
<comment type="similarity">
    <text evidence="3">Belongs to the NSE2 family.</text>
</comment>
<evidence type="ECO:0000256" key="5">
    <source>
        <dbReference type="ARBA" id="ARBA00022679"/>
    </source>
</evidence>
<dbReference type="InterPro" id="IPR013083">
    <property type="entry name" value="Znf_RING/FYVE/PHD"/>
</dbReference>
<evidence type="ECO:0000256" key="13">
    <source>
        <dbReference type="SAM" id="Coils"/>
    </source>
</evidence>
<sequence>MAEFATGMRQIRKTIKKSAEDIAYMSSKGGFNNDQVKTTMRDTYVEMVEEMQKLDKEGQKLEEIIEVLINDLKDLDDDDDVPTRSRYDQLYKEVAKGKKNVAGDKQFFKDILRGIRNEDDETEDGEEMEVMQVQHSRKDPISKKDIVNPVINEVCAFVHSASKFQQACSHVYDRDSIYEFAGKKRSIKCAMQGCSETITLSKLINYPEYWNNIKQQQ</sequence>
<name>E3M4W8_CAERE</name>
<proteinExistence type="inferred from homology"/>
<accession>E3M4W8</accession>
<dbReference type="GO" id="GO:0061665">
    <property type="term" value="F:SUMO ligase activity"/>
    <property type="evidence" value="ECO:0007669"/>
    <property type="project" value="TreeGrafter"/>
</dbReference>
<evidence type="ECO:0000259" key="14">
    <source>
        <dbReference type="Pfam" id="PF11789"/>
    </source>
</evidence>
<dbReference type="eggNOG" id="KOG2979">
    <property type="taxonomic scope" value="Eukaryota"/>
</dbReference>
<dbReference type="GO" id="GO:0005634">
    <property type="term" value="C:nucleus"/>
    <property type="evidence" value="ECO:0007669"/>
    <property type="project" value="UniProtKB-SubCell"/>
</dbReference>
<dbReference type="PANTHER" id="PTHR21330">
    <property type="entry name" value="E3 SUMO-PROTEIN LIGASE NSE2"/>
    <property type="match status" value="1"/>
</dbReference>
<dbReference type="InterPro" id="IPR004181">
    <property type="entry name" value="Znf_MIZ"/>
</dbReference>
<dbReference type="Gene3D" id="3.30.40.10">
    <property type="entry name" value="Zinc/RING finger domain, C3HC4 (zinc finger)"/>
    <property type="match status" value="1"/>
</dbReference>
<evidence type="ECO:0000256" key="10">
    <source>
        <dbReference type="ARBA" id="ARBA00023242"/>
    </source>
</evidence>